<gene>
    <name evidence="2" type="ORF">P154DRAFT_527309</name>
</gene>
<name>A0A6A5VZG6_9PLEO</name>
<feature type="compositionally biased region" description="Polar residues" evidence="1">
    <location>
        <begin position="108"/>
        <end position="126"/>
    </location>
</feature>
<evidence type="ECO:0000313" key="2">
    <source>
        <dbReference type="EMBL" id="KAF1994069.1"/>
    </source>
</evidence>
<dbReference type="AlphaFoldDB" id="A0A6A5VZG6"/>
<sequence length="234" mass="24556">MDSTFQPTKAKNLNYLSLAAQLFAAEMPSGEPPAYHTVVDPQNPIPGLTNNPFTPDDVDPDEEEIPEITINAATQIRGHGNIVAIQPMDVRKIAELVVGVLRGEMPNENGSTPAPVPTTNETTQRGTIGKPWPRINIVVNCGATIVGDRNIVGPGLGDVAKQLHPRNLGQTAARATPESSASSSASGPSYAIPSGQAPTPPPSRSLSESAEGRGTKRKAAEDAEGASEVKRPNF</sequence>
<proteinExistence type="predicted"/>
<dbReference type="Proteomes" id="UP000799779">
    <property type="component" value="Unassembled WGS sequence"/>
</dbReference>
<evidence type="ECO:0000256" key="1">
    <source>
        <dbReference type="SAM" id="MobiDB-lite"/>
    </source>
</evidence>
<reference evidence="2" key="1">
    <citation type="journal article" date="2020" name="Stud. Mycol.">
        <title>101 Dothideomycetes genomes: a test case for predicting lifestyles and emergence of pathogens.</title>
        <authorList>
            <person name="Haridas S."/>
            <person name="Albert R."/>
            <person name="Binder M."/>
            <person name="Bloem J."/>
            <person name="Labutti K."/>
            <person name="Salamov A."/>
            <person name="Andreopoulos B."/>
            <person name="Baker S."/>
            <person name="Barry K."/>
            <person name="Bills G."/>
            <person name="Bluhm B."/>
            <person name="Cannon C."/>
            <person name="Castanera R."/>
            <person name="Culley D."/>
            <person name="Daum C."/>
            <person name="Ezra D."/>
            <person name="Gonzalez J."/>
            <person name="Henrissat B."/>
            <person name="Kuo A."/>
            <person name="Liang C."/>
            <person name="Lipzen A."/>
            <person name="Lutzoni F."/>
            <person name="Magnuson J."/>
            <person name="Mondo S."/>
            <person name="Nolan M."/>
            <person name="Ohm R."/>
            <person name="Pangilinan J."/>
            <person name="Park H.-J."/>
            <person name="Ramirez L."/>
            <person name="Alfaro M."/>
            <person name="Sun H."/>
            <person name="Tritt A."/>
            <person name="Yoshinaga Y."/>
            <person name="Zwiers L.-H."/>
            <person name="Turgeon B."/>
            <person name="Goodwin S."/>
            <person name="Spatafora J."/>
            <person name="Crous P."/>
            <person name="Grigoriev I."/>
        </authorList>
    </citation>
    <scope>NUCLEOTIDE SEQUENCE</scope>
    <source>
        <strain evidence="2">CBS 123094</strain>
    </source>
</reference>
<organism evidence="2 3">
    <name type="scientific">Amniculicola lignicola CBS 123094</name>
    <dbReference type="NCBI Taxonomy" id="1392246"/>
    <lineage>
        <taxon>Eukaryota</taxon>
        <taxon>Fungi</taxon>
        <taxon>Dikarya</taxon>
        <taxon>Ascomycota</taxon>
        <taxon>Pezizomycotina</taxon>
        <taxon>Dothideomycetes</taxon>
        <taxon>Pleosporomycetidae</taxon>
        <taxon>Pleosporales</taxon>
        <taxon>Amniculicolaceae</taxon>
        <taxon>Amniculicola</taxon>
    </lineage>
</organism>
<feature type="compositionally biased region" description="Low complexity" evidence="1">
    <location>
        <begin position="172"/>
        <end position="194"/>
    </location>
</feature>
<feature type="region of interest" description="Disordered" evidence="1">
    <location>
        <begin position="106"/>
        <end position="129"/>
    </location>
</feature>
<dbReference type="OrthoDB" id="3942467at2759"/>
<dbReference type="EMBL" id="ML977673">
    <property type="protein sequence ID" value="KAF1994069.1"/>
    <property type="molecule type" value="Genomic_DNA"/>
</dbReference>
<feature type="region of interest" description="Disordered" evidence="1">
    <location>
        <begin position="168"/>
        <end position="234"/>
    </location>
</feature>
<feature type="compositionally biased region" description="Basic and acidic residues" evidence="1">
    <location>
        <begin position="210"/>
        <end position="234"/>
    </location>
</feature>
<accession>A0A6A5VZG6</accession>
<keyword evidence="3" id="KW-1185">Reference proteome</keyword>
<protein>
    <submittedName>
        <fullName evidence="2">Uncharacterized protein</fullName>
    </submittedName>
</protein>
<evidence type="ECO:0000313" key="3">
    <source>
        <dbReference type="Proteomes" id="UP000799779"/>
    </source>
</evidence>